<proteinExistence type="predicted"/>
<protein>
    <submittedName>
        <fullName evidence="1">Uncharacterized protein</fullName>
    </submittedName>
</protein>
<organism evidence="1 2">
    <name type="scientific">Nocardioides guangzhouensis</name>
    <dbReference type="NCBI Taxonomy" id="2497878"/>
    <lineage>
        <taxon>Bacteria</taxon>
        <taxon>Bacillati</taxon>
        <taxon>Actinomycetota</taxon>
        <taxon>Actinomycetes</taxon>
        <taxon>Propionibacteriales</taxon>
        <taxon>Nocardioidaceae</taxon>
        <taxon>Nocardioides</taxon>
    </lineage>
</organism>
<evidence type="ECO:0000313" key="2">
    <source>
        <dbReference type="Proteomes" id="UP000295198"/>
    </source>
</evidence>
<dbReference type="AlphaFoldDB" id="A0A4Q4Z761"/>
<dbReference type="OrthoDB" id="3784224at2"/>
<sequence>MPDLDELDPFDLPDWLGTGCVTWQAREADRTGFHVRGVLRADDPGRDAQEQPCDLLAVDQAYPVPVVGEETRRHAHQAWRNGQVLLVAYDGTPALAVPGTGFAADRIVDVVGRLARAVGARPDDYVVALRLGVVRRDE</sequence>
<evidence type="ECO:0000313" key="1">
    <source>
        <dbReference type="EMBL" id="RYP83593.1"/>
    </source>
</evidence>
<name>A0A4Q4Z761_9ACTN</name>
<comment type="caution">
    <text evidence="1">The sequence shown here is derived from an EMBL/GenBank/DDBJ whole genome shotgun (WGS) entry which is preliminary data.</text>
</comment>
<dbReference type="Proteomes" id="UP000295198">
    <property type="component" value="Unassembled WGS sequence"/>
</dbReference>
<keyword evidence="2" id="KW-1185">Reference proteome</keyword>
<accession>A0A4Q4Z761</accession>
<dbReference type="RefSeq" id="WP_134719599.1">
    <property type="nucleotide sequence ID" value="NZ_SDKM01000031.1"/>
</dbReference>
<gene>
    <name evidence="1" type="ORF">EKO23_18435</name>
</gene>
<reference evidence="1 2" key="1">
    <citation type="submission" date="2019-01" db="EMBL/GenBank/DDBJ databases">
        <title>Nocardioides guangzhouensis sp. nov., an actinobacterium isolated from soil.</title>
        <authorList>
            <person name="Fu Y."/>
            <person name="Cai Y."/>
            <person name="Lin Z."/>
            <person name="Chen P."/>
        </authorList>
    </citation>
    <scope>NUCLEOTIDE SEQUENCE [LARGE SCALE GENOMIC DNA]</scope>
    <source>
        <strain evidence="1 2">130</strain>
    </source>
</reference>
<dbReference type="EMBL" id="SDKM01000031">
    <property type="protein sequence ID" value="RYP83593.1"/>
    <property type="molecule type" value="Genomic_DNA"/>
</dbReference>